<proteinExistence type="inferred from homology"/>
<organism evidence="7 8">
    <name type="scientific">Sphenostylis stenocarpa</name>
    <dbReference type="NCBI Taxonomy" id="92480"/>
    <lineage>
        <taxon>Eukaryota</taxon>
        <taxon>Viridiplantae</taxon>
        <taxon>Streptophyta</taxon>
        <taxon>Embryophyta</taxon>
        <taxon>Tracheophyta</taxon>
        <taxon>Spermatophyta</taxon>
        <taxon>Magnoliopsida</taxon>
        <taxon>eudicotyledons</taxon>
        <taxon>Gunneridae</taxon>
        <taxon>Pentapetalae</taxon>
        <taxon>rosids</taxon>
        <taxon>fabids</taxon>
        <taxon>Fabales</taxon>
        <taxon>Fabaceae</taxon>
        <taxon>Papilionoideae</taxon>
        <taxon>50 kb inversion clade</taxon>
        <taxon>NPAAA clade</taxon>
        <taxon>indigoferoid/millettioid clade</taxon>
        <taxon>Phaseoleae</taxon>
        <taxon>Sphenostylis</taxon>
    </lineage>
</organism>
<dbReference type="EMBL" id="OY731406">
    <property type="protein sequence ID" value="CAJ1975300.1"/>
    <property type="molecule type" value="Genomic_DNA"/>
</dbReference>
<dbReference type="PANTHER" id="PTHR43601:SF17">
    <property type="entry name" value="THIOREDOXIN-LIKE 1-2, CHLOROPLASTIC"/>
    <property type="match status" value="1"/>
</dbReference>
<keyword evidence="2" id="KW-0813">Transport</keyword>
<dbReference type="InterPro" id="IPR013766">
    <property type="entry name" value="Thioredoxin_domain"/>
</dbReference>
<protein>
    <recommendedName>
        <fullName evidence="6">Thioredoxin domain-containing protein</fullName>
    </recommendedName>
</protein>
<reference evidence="7" key="1">
    <citation type="submission" date="2023-10" db="EMBL/GenBank/DDBJ databases">
        <authorList>
            <person name="Domelevo Entfellner J.-B."/>
        </authorList>
    </citation>
    <scope>NUCLEOTIDE SEQUENCE</scope>
</reference>
<name>A0AA86T7A9_9FABA</name>
<dbReference type="Gene3D" id="3.40.30.10">
    <property type="entry name" value="Glutaredoxin"/>
    <property type="match status" value="1"/>
</dbReference>
<evidence type="ECO:0000256" key="5">
    <source>
        <dbReference type="ARBA" id="ARBA00023284"/>
    </source>
</evidence>
<keyword evidence="3" id="KW-0249">Electron transport</keyword>
<dbReference type="FunFam" id="3.40.30.10:FF:000199">
    <property type="entry name" value="Thioredoxin-like 1-2, chloroplastic"/>
    <property type="match status" value="1"/>
</dbReference>
<evidence type="ECO:0000313" key="7">
    <source>
        <dbReference type="EMBL" id="CAJ1975300.1"/>
    </source>
</evidence>
<keyword evidence="4" id="KW-1015">Disulfide bond</keyword>
<dbReference type="Pfam" id="PF00085">
    <property type="entry name" value="Thioredoxin"/>
    <property type="match status" value="1"/>
</dbReference>
<keyword evidence="5" id="KW-0676">Redox-active center</keyword>
<dbReference type="GO" id="GO:0009507">
    <property type="term" value="C:chloroplast"/>
    <property type="evidence" value="ECO:0007669"/>
    <property type="project" value="UniProtKB-ARBA"/>
</dbReference>
<dbReference type="PANTHER" id="PTHR43601">
    <property type="entry name" value="THIOREDOXIN, MITOCHONDRIAL"/>
    <property type="match status" value="1"/>
</dbReference>
<dbReference type="Gramene" id="rna-AYBTSS11_LOCUS27412">
    <property type="protein sequence ID" value="CAJ1975300.1"/>
    <property type="gene ID" value="gene-AYBTSS11_LOCUS27412"/>
</dbReference>
<dbReference type="CDD" id="cd02947">
    <property type="entry name" value="TRX_family"/>
    <property type="match status" value="1"/>
</dbReference>
<dbReference type="InterPro" id="IPR036249">
    <property type="entry name" value="Thioredoxin-like_sf"/>
</dbReference>
<accession>A0AA86T7A9</accession>
<dbReference type="PROSITE" id="PS51352">
    <property type="entry name" value="THIOREDOXIN_2"/>
    <property type="match status" value="1"/>
</dbReference>
<feature type="domain" description="Thioredoxin" evidence="6">
    <location>
        <begin position="66"/>
        <end position="204"/>
    </location>
</feature>
<evidence type="ECO:0000256" key="4">
    <source>
        <dbReference type="ARBA" id="ARBA00023157"/>
    </source>
</evidence>
<evidence type="ECO:0000256" key="2">
    <source>
        <dbReference type="ARBA" id="ARBA00022448"/>
    </source>
</evidence>
<evidence type="ECO:0000256" key="1">
    <source>
        <dbReference type="ARBA" id="ARBA00008987"/>
    </source>
</evidence>
<comment type="similarity">
    <text evidence="1">Belongs to the thioredoxin family.</text>
</comment>
<evidence type="ECO:0000313" key="8">
    <source>
        <dbReference type="Proteomes" id="UP001189624"/>
    </source>
</evidence>
<dbReference type="GO" id="GO:0045454">
    <property type="term" value="P:cell redox homeostasis"/>
    <property type="evidence" value="ECO:0007669"/>
    <property type="project" value="TreeGrafter"/>
</dbReference>
<gene>
    <name evidence="7" type="ORF">AYBTSS11_LOCUS27412</name>
</gene>
<evidence type="ECO:0000256" key="3">
    <source>
        <dbReference type="ARBA" id="ARBA00022982"/>
    </source>
</evidence>
<sequence length="269" mass="29279">MACSLKSVFCVSELNESVLGSKTKGALVPCSSKTDKAKSWGCSVLSNAFTGESVALDEKGLGYNSSKASSNVPVHAQTTICISKALMWWKKSQKPNMIEIHSAQELVHALLNAGDSLVVVDFYSPGCGGCKALHPKICQIAELYPKAIFLKVNYEELKTMCHGLRIHVLPFFRFYRGAEGRVCSFSCTNATIKKFKDAMAKHGNERCSFGPVKGLEESELKSLASIGEISLNSSLLYPKQEKLEDLVDDFSGVLSTASKNSGRMQDSLF</sequence>
<evidence type="ECO:0000259" key="6">
    <source>
        <dbReference type="PROSITE" id="PS51352"/>
    </source>
</evidence>
<dbReference type="Proteomes" id="UP001189624">
    <property type="component" value="Chromosome 9"/>
</dbReference>
<dbReference type="AlphaFoldDB" id="A0AA86T7A9"/>
<dbReference type="SUPFAM" id="SSF52833">
    <property type="entry name" value="Thioredoxin-like"/>
    <property type="match status" value="1"/>
</dbReference>
<keyword evidence="8" id="KW-1185">Reference proteome</keyword>